<reference evidence="4" key="1">
    <citation type="submission" date="2024-07" db="EMBL/GenBank/DDBJ databases">
        <title>Two chromosome-level genome assemblies of Korean endemic species Abeliophyllum distichum and Forsythia ovata (Oleaceae).</title>
        <authorList>
            <person name="Jang H."/>
        </authorList>
    </citation>
    <scope>NUCLEOTIDE SEQUENCE [LARGE SCALE GENOMIC DNA]</scope>
</reference>
<sequence length="337" mass="38980">MSRSHDSRARIHEKTGSQHVDLPQGFCQRHLGETSAQTHVPERDLVLQKLEYLTHAIERLEKNQATTRYVSDSEAELPARDQLKDRRVKRKLKFSEKNPSGSKEGKNRCPSPRKKAISQQSTSVFDRIGRLSQIPSTSREQKVRRKERAPSTTGSSVQNTPNELELMKRRLAKLKAKQKNIPKEYITDRHSPFSKDILAKPLPKNLKMPQLTSYEDGNDLVGHLDRYTSWMELQGANDAIMCRAFLLTFRNRAMRWFKKLPQRSIWSWNDLSAQFVSTFMGAKAQSIPKKRPINIKQRWTESLRSYVDRFSKRIVEVDKISEDAALIAILSGLRTKR</sequence>
<organism evidence="3 4">
    <name type="scientific">Abeliophyllum distichum</name>
    <dbReference type="NCBI Taxonomy" id="126358"/>
    <lineage>
        <taxon>Eukaryota</taxon>
        <taxon>Viridiplantae</taxon>
        <taxon>Streptophyta</taxon>
        <taxon>Embryophyta</taxon>
        <taxon>Tracheophyta</taxon>
        <taxon>Spermatophyta</taxon>
        <taxon>Magnoliopsida</taxon>
        <taxon>eudicotyledons</taxon>
        <taxon>Gunneridae</taxon>
        <taxon>Pentapetalae</taxon>
        <taxon>asterids</taxon>
        <taxon>lamiids</taxon>
        <taxon>Lamiales</taxon>
        <taxon>Oleaceae</taxon>
        <taxon>Forsythieae</taxon>
        <taxon>Abeliophyllum</taxon>
    </lineage>
</organism>
<feature type="region of interest" description="Disordered" evidence="1">
    <location>
        <begin position="1"/>
        <end position="38"/>
    </location>
</feature>
<feature type="compositionally biased region" description="Polar residues" evidence="1">
    <location>
        <begin position="150"/>
        <end position="162"/>
    </location>
</feature>
<proteinExistence type="predicted"/>
<dbReference type="PANTHER" id="PTHR33223">
    <property type="entry name" value="CCHC-TYPE DOMAIN-CONTAINING PROTEIN"/>
    <property type="match status" value="1"/>
</dbReference>
<evidence type="ECO:0000313" key="3">
    <source>
        <dbReference type="EMBL" id="KAL2491025.1"/>
    </source>
</evidence>
<protein>
    <submittedName>
        <fullName evidence="3">Retrotrans gag domain-containing protein</fullName>
    </submittedName>
</protein>
<gene>
    <name evidence="3" type="ORF">Adt_26653</name>
</gene>
<dbReference type="InterPro" id="IPR005162">
    <property type="entry name" value="Retrotrans_gag_dom"/>
</dbReference>
<dbReference type="AlphaFoldDB" id="A0ABD1RRI0"/>
<comment type="caution">
    <text evidence="3">The sequence shown here is derived from an EMBL/GenBank/DDBJ whole genome shotgun (WGS) entry which is preliminary data.</text>
</comment>
<feature type="region of interest" description="Disordered" evidence="1">
    <location>
        <begin position="65"/>
        <end position="163"/>
    </location>
</feature>
<feature type="domain" description="Retrotransposon gag" evidence="2">
    <location>
        <begin position="245"/>
        <end position="334"/>
    </location>
</feature>
<keyword evidence="4" id="KW-1185">Reference proteome</keyword>
<name>A0ABD1RRI0_9LAMI</name>
<accession>A0ABD1RRI0</accession>
<dbReference type="Pfam" id="PF03732">
    <property type="entry name" value="Retrotrans_gag"/>
    <property type="match status" value="1"/>
</dbReference>
<evidence type="ECO:0000313" key="4">
    <source>
        <dbReference type="Proteomes" id="UP001604336"/>
    </source>
</evidence>
<evidence type="ECO:0000259" key="2">
    <source>
        <dbReference type="Pfam" id="PF03732"/>
    </source>
</evidence>
<dbReference type="PANTHER" id="PTHR33223:SF10">
    <property type="entry name" value="AMINOTRANSFERASE-LIKE PLANT MOBILE DOMAIN-CONTAINING PROTEIN"/>
    <property type="match status" value="1"/>
</dbReference>
<dbReference type="EMBL" id="JBFOLK010000008">
    <property type="protein sequence ID" value="KAL2491025.1"/>
    <property type="molecule type" value="Genomic_DNA"/>
</dbReference>
<dbReference type="Proteomes" id="UP001604336">
    <property type="component" value="Unassembled WGS sequence"/>
</dbReference>
<evidence type="ECO:0000256" key="1">
    <source>
        <dbReference type="SAM" id="MobiDB-lite"/>
    </source>
</evidence>
<feature type="compositionally biased region" description="Basic and acidic residues" evidence="1">
    <location>
        <begin position="1"/>
        <end position="16"/>
    </location>
</feature>